<dbReference type="AlphaFoldDB" id="A0A1H7KJN7"/>
<dbReference type="Pfam" id="PF00440">
    <property type="entry name" value="TetR_N"/>
    <property type="match status" value="1"/>
</dbReference>
<evidence type="ECO:0000313" key="8">
    <source>
        <dbReference type="Proteomes" id="UP000198677"/>
    </source>
</evidence>
<evidence type="ECO:0000313" key="7">
    <source>
        <dbReference type="EMBL" id="SEK86724.1"/>
    </source>
</evidence>
<keyword evidence="8" id="KW-1185">Reference proteome</keyword>
<proteinExistence type="predicted"/>
<reference evidence="8" key="1">
    <citation type="submission" date="2016-10" db="EMBL/GenBank/DDBJ databases">
        <authorList>
            <person name="Varghese N."/>
            <person name="Submissions S."/>
        </authorList>
    </citation>
    <scope>NUCLEOTIDE SEQUENCE [LARGE SCALE GENOMIC DNA]</scope>
    <source>
        <strain evidence="8">DSM 44675</strain>
    </source>
</reference>
<dbReference type="SUPFAM" id="SSF48498">
    <property type="entry name" value="Tetracyclin repressor-like, C-terminal domain"/>
    <property type="match status" value="1"/>
</dbReference>
<evidence type="ECO:0000256" key="3">
    <source>
        <dbReference type="ARBA" id="ARBA00023125"/>
    </source>
</evidence>
<evidence type="ECO:0000256" key="4">
    <source>
        <dbReference type="ARBA" id="ARBA00023163"/>
    </source>
</evidence>
<keyword evidence="1" id="KW-0678">Repressor</keyword>
<evidence type="ECO:0000256" key="5">
    <source>
        <dbReference type="PROSITE-ProRule" id="PRU00335"/>
    </source>
</evidence>
<accession>A0A1H7KJN7</accession>
<feature type="domain" description="HTH tetR-type" evidence="6">
    <location>
        <begin position="8"/>
        <end position="68"/>
    </location>
</feature>
<dbReference type="EMBL" id="FOAW01000004">
    <property type="protein sequence ID" value="SEK86724.1"/>
    <property type="molecule type" value="Genomic_DNA"/>
</dbReference>
<gene>
    <name evidence="7" type="ORF">SAMN05444583_10473</name>
</gene>
<name>A0A1H7KJN7_9NOCA</name>
<keyword evidence="3 5" id="KW-0238">DNA-binding</keyword>
<dbReference type="OrthoDB" id="2356263at2"/>
<dbReference type="SUPFAM" id="SSF46689">
    <property type="entry name" value="Homeodomain-like"/>
    <property type="match status" value="1"/>
</dbReference>
<evidence type="ECO:0000259" key="6">
    <source>
        <dbReference type="PROSITE" id="PS50977"/>
    </source>
</evidence>
<dbReference type="Proteomes" id="UP000198677">
    <property type="component" value="Unassembled WGS sequence"/>
</dbReference>
<sequence>MVATVSQRSNRSNLIEGTLRCLERLPPERITARVIADESGANLASITYHFGSKDALLTAAVVEGLDRWLADIAHDLGDLSSEPRAIRFGRAAEVMAASRRLHTGLAKNFVGALAKAQHDPVIRNLLAEGFRRSRPDVAALLGLGGDQAGEDAAGLVLALFDGLLFQALLDPGLAVDGERMTRAQVRLRGVLPGHVDPASARSGPDTRRP</sequence>
<organism evidence="7 8">
    <name type="scientific">Rhodococcus maanshanensis</name>
    <dbReference type="NCBI Taxonomy" id="183556"/>
    <lineage>
        <taxon>Bacteria</taxon>
        <taxon>Bacillati</taxon>
        <taxon>Actinomycetota</taxon>
        <taxon>Actinomycetes</taxon>
        <taxon>Mycobacteriales</taxon>
        <taxon>Nocardiaceae</taxon>
        <taxon>Rhodococcus</taxon>
    </lineage>
</organism>
<dbReference type="InterPro" id="IPR039538">
    <property type="entry name" value="BetI_C"/>
</dbReference>
<evidence type="ECO:0000256" key="2">
    <source>
        <dbReference type="ARBA" id="ARBA00023015"/>
    </source>
</evidence>
<evidence type="ECO:0000256" key="1">
    <source>
        <dbReference type="ARBA" id="ARBA00022491"/>
    </source>
</evidence>
<keyword evidence="2" id="KW-0805">Transcription regulation</keyword>
<feature type="DNA-binding region" description="H-T-H motif" evidence="5">
    <location>
        <begin position="31"/>
        <end position="50"/>
    </location>
</feature>
<dbReference type="InterPro" id="IPR036271">
    <property type="entry name" value="Tet_transcr_reg_TetR-rel_C_sf"/>
</dbReference>
<dbReference type="InterPro" id="IPR009057">
    <property type="entry name" value="Homeodomain-like_sf"/>
</dbReference>
<dbReference type="InterPro" id="IPR001647">
    <property type="entry name" value="HTH_TetR"/>
</dbReference>
<dbReference type="Gene3D" id="1.10.357.10">
    <property type="entry name" value="Tetracycline Repressor, domain 2"/>
    <property type="match status" value="1"/>
</dbReference>
<protein>
    <submittedName>
        <fullName evidence="7">DNA-binding transcriptional regulator, AcrR family</fullName>
    </submittedName>
</protein>
<dbReference type="Pfam" id="PF13977">
    <property type="entry name" value="TetR_C_6"/>
    <property type="match status" value="1"/>
</dbReference>
<keyword evidence="4" id="KW-0804">Transcription</keyword>
<dbReference type="GO" id="GO:0003677">
    <property type="term" value="F:DNA binding"/>
    <property type="evidence" value="ECO:0007669"/>
    <property type="project" value="UniProtKB-UniRule"/>
</dbReference>
<dbReference type="PROSITE" id="PS50977">
    <property type="entry name" value="HTH_TETR_2"/>
    <property type="match status" value="1"/>
</dbReference>